<dbReference type="GO" id="GO:0106217">
    <property type="term" value="P:tRNA C3-cytosine methylation"/>
    <property type="evidence" value="ECO:0007669"/>
    <property type="project" value="TreeGrafter"/>
</dbReference>
<dbReference type="InterPro" id="IPR009080">
    <property type="entry name" value="tRNAsynth_Ia_anticodon-bd"/>
</dbReference>
<dbReference type="GO" id="GO:0006420">
    <property type="term" value="P:arginyl-tRNA aminoacylation"/>
    <property type="evidence" value="ECO:0007669"/>
    <property type="project" value="InterPro"/>
</dbReference>
<gene>
    <name evidence="2" type="primary">106088782</name>
</gene>
<organism evidence="2 3">
    <name type="scientific">Stomoxys calcitrans</name>
    <name type="common">Stable fly</name>
    <name type="synonym">Conops calcitrans</name>
    <dbReference type="NCBI Taxonomy" id="35570"/>
    <lineage>
        <taxon>Eukaryota</taxon>
        <taxon>Metazoa</taxon>
        <taxon>Ecdysozoa</taxon>
        <taxon>Arthropoda</taxon>
        <taxon>Hexapoda</taxon>
        <taxon>Insecta</taxon>
        <taxon>Pterygota</taxon>
        <taxon>Neoptera</taxon>
        <taxon>Endopterygota</taxon>
        <taxon>Diptera</taxon>
        <taxon>Brachycera</taxon>
        <taxon>Muscomorpha</taxon>
        <taxon>Muscoidea</taxon>
        <taxon>Muscidae</taxon>
        <taxon>Stomoxys</taxon>
    </lineage>
</organism>
<evidence type="ECO:0000313" key="2">
    <source>
        <dbReference type="EnsemblMetazoa" id="SCAU000129-PA"/>
    </source>
</evidence>
<dbReference type="GO" id="GO:0005524">
    <property type="term" value="F:ATP binding"/>
    <property type="evidence" value="ECO:0007669"/>
    <property type="project" value="InterPro"/>
</dbReference>
<dbReference type="Gene3D" id="1.10.730.10">
    <property type="entry name" value="Isoleucyl-tRNA Synthetase, Domain 1"/>
    <property type="match status" value="1"/>
</dbReference>
<dbReference type="VEuPathDB" id="VectorBase:SCAU000129"/>
<proteinExistence type="predicted"/>
<accession>A0A1I8NLS6</accession>
<dbReference type="EnsemblMetazoa" id="SCAU000129-RA">
    <property type="protein sequence ID" value="SCAU000129-PA"/>
    <property type="gene ID" value="SCAU000129"/>
</dbReference>
<evidence type="ECO:0000259" key="1">
    <source>
        <dbReference type="SMART" id="SM00836"/>
    </source>
</evidence>
<protein>
    <recommendedName>
        <fullName evidence="1">DALR anticodon binding domain-containing protein</fullName>
    </recommendedName>
</protein>
<dbReference type="OrthoDB" id="9990834at2759"/>
<keyword evidence="3" id="KW-1185">Reference proteome</keyword>
<evidence type="ECO:0000313" key="3">
    <source>
        <dbReference type="Proteomes" id="UP000095300"/>
    </source>
</evidence>
<dbReference type="InterPro" id="IPR037380">
    <property type="entry name" value="DALRD3"/>
</dbReference>
<dbReference type="SUPFAM" id="SSF47323">
    <property type="entry name" value="Anticodon-binding domain of a subclass of class I aminoacyl-tRNA synthetases"/>
    <property type="match status" value="1"/>
</dbReference>
<dbReference type="GO" id="GO:0004814">
    <property type="term" value="F:arginine-tRNA ligase activity"/>
    <property type="evidence" value="ECO:0007669"/>
    <property type="project" value="InterPro"/>
</dbReference>
<dbReference type="Proteomes" id="UP000095300">
    <property type="component" value="Unassembled WGS sequence"/>
</dbReference>
<feature type="domain" description="DALR anticodon binding" evidence="1">
    <location>
        <begin position="307"/>
        <end position="442"/>
    </location>
</feature>
<dbReference type="GO" id="GO:0000049">
    <property type="term" value="F:tRNA binding"/>
    <property type="evidence" value="ECO:0007669"/>
    <property type="project" value="TreeGrafter"/>
</dbReference>
<dbReference type="InterPro" id="IPR008909">
    <property type="entry name" value="DALR_anticod-bd"/>
</dbReference>
<dbReference type="KEGG" id="scac:106088782"/>
<reference evidence="2" key="1">
    <citation type="submission" date="2020-05" db="UniProtKB">
        <authorList>
            <consortium name="EnsemblMetazoa"/>
        </authorList>
    </citation>
    <scope>IDENTIFICATION</scope>
    <source>
        <strain evidence="2">USDA</strain>
    </source>
</reference>
<dbReference type="Pfam" id="PF05746">
    <property type="entry name" value="DALR_1"/>
    <property type="match status" value="1"/>
</dbReference>
<dbReference type="STRING" id="35570.A0A1I8NLS6"/>
<dbReference type="SMART" id="SM00836">
    <property type="entry name" value="DALR_1"/>
    <property type="match status" value="1"/>
</dbReference>
<dbReference type="PANTHER" id="PTHR16043:SF1">
    <property type="entry name" value="DALR ANTICODON-BINDING DOMAIN-CONTAINING PROTEIN 3"/>
    <property type="match status" value="1"/>
</dbReference>
<dbReference type="PANTHER" id="PTHR16043">
    <property type="entry name" value="DALRD3 PROTEIN"/>
    <property type="match status" value="1"/>
</dbReference>
<name>A0A1I8NLS6_STOCA</name>
<sequence>MSENPYQSLLLNIADHFVENIPTHDTSEQYRNITTLIRIHNDKLAKLGECSFSCKPEIWSKYFPASEGYQIVEHAFELLNETSEENRQDLLNEAKAWNFPVAKLEIEQERCHLHLQRSCIMKSLIQQVLCSTNMFGNMRKTQKRFVRLKPLQEYGLSYQDISFYRAQLVHQTLKRLLVLSQWPIVDDLADCHPVMDINVLSVASKVSQEFAPDVSVTIKCGLVTDPLRKGRVCQLPTEEYLSLRSNDMCLMALHKYGVRVKQDARFCALMKRLGSAAVTVDLLEVRNSSPVQIIRNGQGSTKGASFILYNSARLESLLRTFEERIDRRIYDPVPEINDIDYSLLKEEEEWQMAFAYLAGFPDLIDRCLEQLDRGLCATHLIIRFLNGLVAVFSIYYRRVRILTEKREQLMPYVYSRILLIRAVREILNKTLSLLDIEPVEFM</sequence>
<dbReference type="AlphaFoldDB" id="A0A1I8NLS6"/>